<feature type="region of interest" description="Disordered" evidence="1">
    <location>
        <begin position="303"/>
        <end position="329"/>
    </location>
</feature>
<evidence type="ECO:0000256" key="1">
    <source>
        <dbReference type="SAM" id="MobiDB-lite"/>
    </source>
</evidence>
<proteinExistence type="predicted"/>
<dbReference type="EMBL" id="FNVN01000001">
    <property type="protein sequence ID" value="SEF92837.1"/>
    <property type="molecule type" value="Genomic_DNA"/>
</dbReference>
<dbReference type="EMBL" id="CP031311">
    <property type="protein sequence ID" value="QCC46568.1"/>
    <property type="molecule type" value="Genomic_DNA"/>
</dbReference>
<reference evidence="3 4" key="1">
    <citation type="submission" date="2016-10" db="EMBL/GenBank/DDBJ databases">
        <authorList>
            <person name="de Groot N.N."/>
        </authorList>
    </citation>
    <scope>NUCLEOTIDE SEQUENCE [LARGE SCALE GENOMIC DNA]</scope>
    <source>
        <strain evidence="3 4">CGMCC 1.10331</strain>
    </source>
</reference>
<dbReference type="AlphaFoldDB" id="A0A1H5W204"/>
<sequence length="329" mass="33945">MQARELTGPAVAFVVIVAVVVGGAAVVPLVTGGDTPEVTNLAERQTDLDAVRVDPAEESGEITMDADAESKTILVDRAHGNELSDEKLSTLTAALVENGHEVRFVTQEQARGQAWNQSLRTADALLVANPGRPYTSEQLAGVRAFNEAGGRVVLLSDPASGSGASAVTSLLGLSVQQPASGGPGLSSSLGVAARSGYLFNMHEYQHNFESVYATGGSGSLSQGVDRVVFHDARAVTTADGQVALSAIERTRLSTTRRADTYAVAAQSGDVAIVGDTDFLAPTNAYVADNEAFVGNLADFLVSGQKTSNAPSPPSPERGESAPTRPAPTA</sequence>
<evidence type="ECO:0000313" key="5">
    <source>
        <dbReference type="Proteomes" id="UP000296733"/>
    </source>
</evidence>
<dbReference type="Proteomes" id="UP000296733">
    <property type="component" value="Chromosome"/>
</dbReference>
<dbReference type="OrthoDB" id="239338at2157"/>
<accession>A0A1H5W204</accession>
<dbReference type="RefSeq" id="WP_103990830.1">
    <property type="nucleotide sequence ID" value="NZ_CP031311.1"/>
</dbReference>
<protein>
    <recommendedName>
        <fullName evidence="6">DUF4350 domain-containing protein</fullName>
    </recommendedName>
</protein>
<dbReference type="GeneID" id="39856848"/>
<keyword evidence="4" id="KW-1185">Reference proteome</keyword>
<dbReference type="KEGG" id="hlm:DV707_02140"/>
<evidence type="ECO:0000313" key="4">
    <source>
        <dbReference type="Proteomes" id="UP000236740"/>
    </source>
</evidence>
<reference evidence="2 5" key="2">
    <citation type="journal article" date="2019" name="Nat. Commun.">
        <title>A new type of DNA phosphorothioation-based antiviral system in archaea.</title>
        <authorList>
            <person name="Xiong L."/>
            <person name="Liu S."/>
            <person name="Chen S."/>
            <person name="Xiao Y."/>
            <person name="Zhu B."/>
            <person name="Gao Y."/>
            <person name="Zhang Y."/>
            <person name="Chen B."/>
            <person name="Luo J."/>
            <person name="Deng Z."/>
            <person name="Chen X."/>
            <person name="Wang L."/>
            <person name="Chen S."/>
        </authorList>
    </citation>
    <scope>NUCLEOTIDE SEQUENCE [LARGE SCALE GENOMIC DNA]</scope>
    <source>
        <strain evidence="2 5">CGMCC 1.10331</strain>
    </source>
</reference>
<name>A0A1H5W204_9EURY</name>
<evidence type="ECO:0008006" key="6">
    <source>
        <dbReference type="Google" id="ProtNLM"/>
    </source>
</evidence>
<evidence type="ECO:0000313" key="3">
    <source>
        <dbReference type="EMBL" id="SEF92837.1"/>
    </source>
</evidence>
<dbReference type="Proteomes" id="UP000236740">
    <property type="component" value="Unassembled WGS sequence"/>
</dbReference>
<gene>
    <name evidence="2" type="ORF">DV707_02140</name>
    <name evidence="3" type="ORF">SAMN04488133_1128</name>
</gene>
<organism evidence="3 4">
    <name type="scientific">Halobellus limi</name>
    <dbReference type="NCBI Taxonomy" id="699433"/>
    <lineage>
        <taxon>Archaea</taxon>
        <taxon>Methanobacteriati</taxon>
        <taxon>Methanobacteriota</taxon>
        <taxon>Stenosarchaea group</taxon>
        <taxon>Halobacteria</taxon>
        <taxon>Halobacteriales</taxon>
        <taxon>Haloferacaceae</taxon>
        <taxon>Halobellus</taxon>
    </lineage>
</organism>
<evidence type="ECO:0000313" key="2">
    <source>
        <dbReference type="EMBL" id="QCC46568.1"/>
    </source>
</evidence>